<keyword evidence="1" id="KW-0238">DNA-binding</keyword>
<dbReference type="Gene3D" id="1.10.30.10">
    <property type="entry name" value="High mobility group box domain"/>
    <property type="match status" value="1"/>
</dbReference>
<evidence type="ECO:0000256" key="1">
    <source>
        <dbReference type="PROSITE-ProRule" id="PRU00267"/>
    </source>
</evidence>
<dbReference type="GO" id="GO:0005634">
    <property type="term" value="C:nucleus"/>
    <property type="evidence" value="ECO:0007669"/>
    <property type="project" value="UniProtKB-UniRule"/>
</dbReference>
<comment type="caution">
    <text evidence="4">The sequence shown here is derived from an EMBL/GenBank/DDBJ whole genome shotgun (WGS) entry which is preliminary data.</text>
</comment>
<evidence type="ECO:0000313" key="5">
    <source>
        <dbReference type="Proteomes" id="UP000306954"/>
    </source>
</evidence>
<keyword evidence="1" id="KW-0539">Nucleus</keyword>
<accession>A0A4T0EKP9</accession>
<dbReference type="CDD" id="cd00084">
    <property type="entry name" value="HMG-box_SF"/>
    <property type="match status" value="1"/>
</dbReference>
<feature type="DNA-binding region" description="HMG box" evidence="1">
    <location>
        <begin position="125"/>
        <end position="195"/>
    </location>
</feature>
<proteinExistence type="predicted"/>
<dbReference type="SUPFAM" id="SSF47095">
    <property type="entry name" value="HMG-box"/>
    <property type="match status" value="2"/>
</dbReference>
<dbReference type="AlphaFoldDB" id="A0A4T0EKP9"/>
<evidence type="ECO:0000259" key="3">
    <source>
        <dbReference type="PROSITE" id="PS50118"/>
    </source>
</evidence>
<evidence type="ECO:0000313" key="4">
    <source>
        <dbReference type="EMBL" id="TIB15685.1"/>
    </source>
</evidence>
<organism evidence="4 5">
    <name type="scientific">Wallemia ichthyophaga</name>
    <dbReference type="NCBI Taxonomy" id="245174"/>
    <lineage>
        <taxon>Eukaryota</taxon>
        <taxon>Fungi</taxon>
        <taxon>Dikarya</taxon>
        <taxon>Basidiomycota</taxon>
        <taxon>Wallemiomycotina</taxon>
        <taxon>Wallemiomycetes</taxon>
        <taxon>Wallemiales</taxon>
        <taxon>Wallemiaceae</taxon>
        <taxon>Wallemia</taxon>
    </lineage>
</organism>
<dbReference type="PROSITE" id="PS50118">
    <property type="entry name" value="HMG_BOX_2"/>
    <property type="match status" value="1"/>
</dbReference>
<feature type="region of interest" description="Disordered" evidence="2">
    <location>
        <begin position="143"/>
        <end position="166"/>
    </location>
</feature>
<dbReference type="EMBL" id="SPOF01000006">
    <property type="protein sequence ID" value="TIB15685.1"/>
    <property type="molecule type" value="Genomic_DNA"/>
</dbReference>
<gene>
    <name evidence="4" type="ORF">E3P90_00758</name>
</gene>
<dbReference type="Proteomes" id="UP000306954">
    <property type="component" value="Unassembled WGS sequence"/>
</dbReference>
<dbReference type="InterPro" id="IPR036910">
    <property type="entry name" value="HMG_box_dom_sf"/>
</dbReference>
<dbReference type="InterPro" id="IPR009071">
    <property type="entry name" value="HMG_box_dom"/>
</dbReference>
<dbReference type="OrthoDB" id="10400658at2759"/>
<evidence type="ECO:0000256" key="2">
    <source>
        <dbReference type="SAM" id="MobiDB-lite"/>
    </source>
</evidence>
<dbReference type="GO" id="GO:0003677">
    <property type="term" value="F:DNA binding"/>
    <property type="evidence" value="ECO:0007669"/>
    <property type="project" value="UniProtKB-UniRule"/>
</dbReference>
<reference evidence="4 5" key="1">
    <citation type="submission" date="2019-03" db="EMBL/GenBank/DDBJ databases">
        <title>Sequencing 23 genomes of Wallemia ichthyophaga.</title>
        <authorList>
            <person name="Gostincar C."/>
        </authorList>
    </citation>
    <scope>NUCLEOTIDE SEQUENCE [LARGE SCALE GENOMIC DNA]</scope>
    <source>
        <strain evidence="4 5">EXF-8621</strain>
    </source>
</reference>
<feature type="domain" description="HMG box" evidence="3">
    <location>
        <begin position="125"/>
        <end position="195"/>
    </location>
</feature>
<feature type="compositionally biased region" description="Polar residues" evidence="2">
    <location>
        <begin position="143"/>
        <end position="159"/>
    </location>
</feature>
<sequence length="200" mass="23567">MSSLVSRIHAYQKNKNLYSSLSDKIRHLTPPINTKLTGYMLFLKQNKLDVKVAAERWSQLDAESKHRYIQQASTLPPINSRGTINKHDYKLIRSMQFELLEEFHQKHPLKHPPTRLRPNVYPRHQRSPPTPWQLFISEFKPVQSNHPTTTQQSFSNHLKQASHRWKHLSNDMKSRYLSKANLNKSRHVIEESKKGENFTP</sequence>
<protein>
    <recommendedName>
        <fullName evidence="3">HMG box domain-containing protein</fullName>
    </recommendedName>
</protein>
<name>A0A4T0EKP9_WALIC</name>